<name>A0ACC5PVG9_ENTAG</name>
<keyword evidence="2" id="KW-1185">Reference proteome</keyword>
<dbReference type="Proteomes" id="UP000610459">
    <property type="component" value="Unassembled WGS sequence"/>
</dbReference>
<dbReference type="EMBL" id="JACYNR010000029">
    <property type="protein sequence ID" value="MBD8129000.1"/>
    <property type="molecule type" value="Genomic_DNA"/>
</dbReference>
<sequence>MATFICIASGPSLTASDCRLAIASGHPVIAVNSSIGLAPECQHLFVADCSWWDKYHGTLNTRAQCWTVSGRAHLRYGVNLFRAPDNDSFNSGQRAIQLAVHLGATRIILLGYDCSLTGGTHWHGNHPDGLKNPDDESVQRWQGEFQRLADGLAPGITVINASRRTSLTCFPRQPLRDALSAAA</sequence>
<comment type="caution">
    <text evidence="1">The sequence shown here is derived from an EMBL/GenBank/DDBJ whole genome shotgun (WGS) entry which is preliminary data.</text>
</comment>
<proteinExistence type="predicted"/>
<organism evidence="1 2">
    <name type="scientific">Enterobacter agglomerans</name>
    <name type="common">Erwinia herbicola</name>
    <name type="synonym">Pantoea agglomerans</name>
    <dbReference type="NCBI Taxonomy" id="549"/>
    <lineage>
        <taxon>Bacteria</taxon>
        <taxon>Pseudomonadati</taxon>
        <taxon>Pseudomonadota</taxon>
        <taxon>Gammaproteobacteria</taxon>
        <taxon>Enterobacterales</taxon>
        <taxon>Erwiniaceae</taxon>
        <taxon>Pantoea</taxon>
        <taxon>Pantoea agglomerans group</taxon>
    </lineage>
</organism>
<evidence type="ECO:0000313" key="1">
    <source>
        <dbReference type="EMBL" id="MBD8129000.1"/>
    </source>
</evidence>
<evidence type="ECO:0000313" key="2">
    <source>
        <dbReference type="Proteomes" id="UP000610459"/>
    </source>
</evidence>
<reference evidence="1 2" key="1">
    <citation type="journal article" date="2020" name="FEMS Microbiol. Ecol.">
        <title>Temporal dynamics of bacterial communities during seed development and maturation.</title>
        <authorList>
            <person name="Chesneau G."/>
            <person name="Torres-Cortes G."/>
            <person name="Briand M."/>
            <person name="Darrasse A."/>
            <person name="Preveaux A."/>
            <person name="Marais C."/>
            <person name="Jacques M.A."/>
            <person name="Shade A."/>
            <person name="Barret M."/>
        </authorList>
    </citation>
    <scope>NUCLEOTIDE SEQUENCE [LARGE SCALE GENOMIC DNA]</scope>
    <source>
        <strain evidence="1 2">CFBP13709</strain>
    </source>
</reference>
<gene>
    <name evidence="1" type="ORF">IFT41_23160</name>
</gene>
<accession>A0ACC5PVG9</accession>
<protein>
    <submittedName>
        <fullName evidence="1">Uncharacterized protein</fullName>
    </submittedName>
</protein>